<feature type="domain" description="ATPase F1/V1/A1 complex alpha/beta subunit nucleotide-binding" evidence="3">
    <location>
        <begin position="187"/>
        <end position="413"/>
    </location>
</feature>
<evidence type="ECO:0000256" key="2">
    <source>
        <dbReference type="SAM" id="MobiDB-lite"/>
    </source>
</evidence>
<accession>A0A5A8CRS5</accession>
<protein>
    <recommendedName>
        <fullName evidence="3">ATPase F1/V1/A1 complex alpha/beta subunit nucleotide-binding domain-containing protein</fullName>
    </recommendedName>
</protein>
<feature type="compositionally biased region" description="Low complexity" evidence="2">
    <location>
        <begin position="528"/>
        <end position="549"/>
    </location>
</feature>
<dbReference type="GO" id="GO:0046933">
    <property type="term" value="F:proton-transporting ATP synthase activity, rotational mechanism"/>
    <property type="evidence" value="ECO:0007669"/>
    <property type="project" value="InterPro"/>
</dbReference>
<proteinExistence type="inferred from homology"/>
<feature type="region of interest" description="Disordered" evidence="2">
    <location>
        <begin position="516"/>
        <end position="549"/>
    </location>
</feature>
<comment type="similarity">
    <text evidence="1">Belongs to the ATPase alpha/beta chains family.</text>
</comment>
<dbReference type="InterPro" id="IPR005294">
    <property type="entry name" value="ATP_synth_F1_asu"/>
</dbReference>
<dbReference type="Proteomes" id="UP000325113">
    <property type="component" value="Unassembled WGS sequence"/>
</dbReference>
<name>A0A5A8CRS5_CAFRO</name>
<dbReference type="Pfam" id="PF00006">
    <property type="entry name" value="ATP-synt_ab"/>
    <property type="match status" value="1"/>
</dbReference>
<sequence>MQRRALARFGRSATGAQACRHAARAVATARPSRVASRALSSAAAAEASAAPAPSGRRFRGYVESVEPGGKIFVRGAWDARLHHLLEFDNGARALVTELLADGTVVAAPLSGDAVGAQARARCAESPLTFPVGAGLTGRVFSPLGVPLDGGPAPTGPRVHHRPIMPPSMAVPRVLHRARVPSACLPTGFRGIDALHPLQLGGAVAIAGPASAEPGALAADVLAFTAASARAARSESGGSAEQALQVTSVVCLVGRSRRATRTLIDQLTASGAMADCVVIAAPVDVHPAEQFVAPFAALSLAAELRDSGRAVVLVVDDLLRHASAATACAPSGSSVEAAALHGQLVDAAAQLSAERGAGSLTLLAAAAEHSTSDVLEAKRVSDAAESLLCHFPQVWTVGAELQATGARPPVEAVASGRFGGSASQGSAMQYLGSAAARLLADAGESAKAAARAAAVGLEAEARDDALRGLYARLRLVLAPVPSEWEAAAAAPRWGDGGSATRLAASVASRAALEEAGSRLARDAERQSLARGGARAPGSARPSTAARAGAPLAAGGSRLSAAQQAALDSVRAARLARRGADGAAAAAAAAAAASSSSAGARGKSSDAVSAPGSAGSSIAPRWAGAADPEDASSSPEDPPRPSRVHRRTGASLSWAWGRATPAQTLVSLFASVHGYTLAVPLCRQRHFELRLWRAAQNVPAPEGSDSGQQADVDEAAARAVSQTWGGALALPLSGFAAFPFKSSRGVAVEDKQSLLDAALTARMPRGLPSERRSAAELAAFALQAQRAGSPGKRTVPVAVSEAELQALPAVWQSLHRLAAAVAQAELNEE</sequence>
<dbReference type="PANTHER" id="PTHR48082">
    <property type="entry name" value="ATP SYNTHASE SUBUNIT ALPHA, MITOCHONDRIAL"/>
    <property type="match status" value="1"/>
</dbReference>
<evidence type="ECO:0000256" key="1">
    <source>
        <dbReference type="ARBA" id="ARBA00008936"/>
    </source>
</evidence>
<dbReference type="AlphaFoldDB" id="A0A5A8CRS5"/>
<comment type="caution">
    <text evidence="4">The sequence shown here is derived from an EMBL/GenBank/DDBJ whole genome shotgun (WGS) entry which is preliminary data.</text>
</comment>
<evidence type="ECO:0000259" key="3">
    <source>
        <dbReference type="Pfam" id="PF00006"/>
    </source>
</evidence>
<evidence type="ECO:0000313" key="4">
    <source>
        <dbReference type="EMBL" id="KAA0155795.1"/>
    </source>
</evidence>
<feature type="compositionally biased region" description="Basic and acidic residues" evidence="2">
    <location>
        <begin position="516"/>
        <end position="526"/>
    </location>
</feature>
<dbReference type="GO" id="GO:0043531">
    <property type="term" value="F:ADP binding"/>
    <property type="evidence" value="ECO:0007669"/>
    <property type="project" value="TreeGrafter"/>
</dbReference>
<dbReference type="GO" id="GO:0045259">
    <property type="term" value="C:proton-transporting ATP synthase complex"/>
    <property type="evidence" value="ECO:0007669"/>
    <property type="project" value="InterPro"/>
</dbReference>
<dbReference type="EMBL" id="VLTM01000086">
    <property type="protein sequence ID" value="KAA0155795.1"/>
    <property type="molecule type" value="Genomic_DNA"/>
</dbReference>
<dbReference type="PANTHER" id="PTHR48082:SF2">
    <property type="entry name" value="ATP SYNTHASE SUBUNIT ALPHA, MITOCHONDRIAL"/>
    <property type="match status" value="1"/>
</dbReference>
<feature type="region of interest" description="Disordered" evidence="2">
    <location>
        <begin position="591"/>
        <end position="644"/>
    </location>
</feature>
<dbReference type="SUPFAM" id="SSF52540">
    <property type="entry name" value="P-loop containing nucleoside triphosphate hydrolases"/>
    <property type="match status" value="1"/>
</dbReference>
<dbReference type="InterPro" id="IPR027417">
    <property type="entry name" value="P-loop_NTPase"/>
</dbReference>
<organism evidence="4 5">
    <name type="scientific">Cafeteria roenbergensis</name>
    <name type="common">Marine flagellate</name>
    <dbReference type="NCBI Taxonomy" id="33653"/>
    <lineage>
        <taxon>Eukaryota</taxon>
        <taxon>Sar</taxon>
        <taxon>Stramenopiles</taxon>
        <taxon>Bigyra</taxon>
        <taxon>Opalozoa</taxon>
        <taxon>Bicosoecida</taxon>
        <taxon>Cafeteriaceae</taxon>
        <taxon>Cafeteria</taxon>
    </lineage>
</organism>
<dbReference type="InterPro" id="IPR000194">
    <property type="entry name" value="ATPase_F1/V1/A1_a/bsu_nucl-bd"/>
</dbReference>
<dbReference type="GO" id="GO:0005524">
    <property type="term" value="F:ATP binding"/>
    <property type="evidence" value="ECO:0007669"/>
    <property type="project" value="InterPro"/>
</dbReference>
<evidence type="ECO:0000313" key="5">
    <source>
        <dbReference type="Proteomes" id="UP000325113"/>
    </source>
</evidence>
<dbReference type="Gene3D" id="3.40.50.300">
    <property type="entry name" value="P-loop containing nucleotide triphosphate hydrolases"/>
    <property type="match status" value="1"/>
</dbReference>
<feature type="compositionally biased region" description="Low complexity" evidence="2">
    <location>
        <begin position="591"/>
        <end position="618"/>
    </location>
</feature>
<gene>
    <name evidence="4" type="ORF">FNF31_06037</name>
</gene>
<reference evidence="4 5" key="1">
    <citation type="submission" date="2019-07" db="EMBL/GenBank/DDBJ databases">
        <title>Genomes of Cafeteria roenbergensis.</title>
        <authorList>
            <person name="Fischer M.G."/>
            <person name="Hackl T."/>
            <person name="Roman M."/>
        </authorList>
    </citation>
    <scope>NUCLEOTIDE SEQUENCE [LARGE SCALE GENOMIC DNA]</scope>
    <source>
        <strain evidence="4 5">Cflag</strain>
    </source>
</reference>